<evidence type="ECO:0000313" key="9">
    <source>
        <dbReference type="EMBL" id="BDQ38355.1"/>
    </source>
</evidence>
<keyword evidence="5 8" id="KW-0812">Transmembrane</keyword>
<feature type="transmembrane region" description="Helical" evidence="8">
    <location>
        <begin position="127"/>
        <end position="146"/>
    </location>
</feature>
<evidence type="ECO:0000313" key="10">
    <source>
        <dbReference type="Proteomes" id="UP001317742"/>
    </source>
</evidence>
<name>A0ABM8B3F7_9BACT</name>
<feature type="transmembrane region" description="Helical" evidence="8">
    <location>
        <begin position="97"/>
        <end position="120"/>
    </location>
</feature>
<keyword evidence="3" id="KW-0813">Transport</keyword>
<evidence type="ECO:0000256" key="3">
    <source>
        <dbReference type="ARBA" id="ARBA00022448"/>
    </source>
</evidence>
<dbReference type="PANTHER" id="PTHR34979:SF1">
    <property type="entry name" value="INNER MEMBRANE PROTEIN YGAZ"/>
    <property type="match status" value="1"/>
</dbReference>
<evidence type="ECO:0000256" key="8">
    <source>
        <dbReference type="SAM" id="Phobius"/>
    </source>
</evidence>
<keyword evidence="7 8" id="KW-0472">Membrane</keyword>
<dbReference type="EMBL" id="AP026709">
    <property type="protein sequence ID" value="BDQ38355.1"/>
    <property type="molecule type" value="Genomic_DNA"/>
</dbReference>
<comment type="subcellular location">
    <subcellularLocation>
        <location evidence="1">Cell membrane</location>
        <topology evidence="1">Multi-pass membrane protein</topology>
    </subcellularLocation>
</comment>
<dbReference type="Pfam" id="PF03591">
    <property type="entry name" value="AzlC"/>
    <property type="match status" value="1"/>
</dbReference>
<organism evidence="9 10">
    <name type="scientific">Pseudodesulfovibrio nedwellii</name>
    <dbReference type="NCBI Taxonomy" id="2973072"/>
    <lineage>
        <taxon>Bacteria</taxon>
        <taxon>Pseudomonadati</taxon>
        <taxon>Thermodesulfobacteriota</taxon>
        <taxon>Desulfovibrionia</taxon>
        <taxon>Desulfovibrionales</taxon>
        <taxon>Desulfovibrionaceae</taxon>
    </lineage>
</organism>
<evidence type="ECO:0000256" key="4">
    <source>
        <dbReference type="ARBA" id="ARBA00022475"/>
    </source>
</evidence>
<dbReference type="PANTHER" id="PTHR34979">
    <property type="entry name" value="INNER MEMBRANE PROTEIN YGAZ"/>
    <property type="match status" value="1"/>
</dbReference>
<feature type="transmembrane region" description="Helical" evidence="8">
    <location>
        <begin position="32"/>
        <end position="56"/>
    </location>
</feature>
<gene>
    <name evidence="9" type="ORF">SYK_27150</name>
</gene>
<keyword evidence="4" id="KW-1003">Cell membrane</keyword>
<evidence type="ECO:0000256" key="7">
    <source>
        <dbReference type="ARBA" id="ARBA00023136"/>
    </source>
</evidence>
<accession>A0ABM8B3F7</accession>
<reference evidence="9 10" key="1">
    <citation type="submission" date="2022-08" db="EMBL/GenBank/DDBJ databases">
        <title>Genome Sequence of the sulphate-reducing bacterium, Pseudodesulfovibrio sp. SYK.</title>
        <authorList>
            <person name="Kondo R."/>
            <person name="Kataoka T."/>
        </authorList>
    </citation>
    <scope>NUCLEOTIDE SEQUENCE [LARGE SCALE GENOMIC DNA]</scope>
    <source>
        <strain evidence="9 10">SYK</strain>
    </source>
</reference>
<evidence type="ECO:0000256" key="6">
    <source>
        <dbReference type="ARBA" id="ARBA00022989"/>
    </source>
</evidence>
<proteinExistence type="inferred from homology"/>
<feature type="transmembrane region" description="Helical" evidence="8">
    <location>
        <begin position="166"/>
        <end position="187"/>
    </location>
</feature>
<dbReference type="Proteomes" id="UP001317742">
    <property type="component" value="Chromosome"/>
</dbReference>
<comment type="similarity">
    <text evidence="2">Belongs to the AzlC family.</text>
</comment>
<protein>
    <submittedName>
        <fullName evidence="9">Branched-chain amino acid transporter AzlC</fullName>
    </submittedName>
</protein>
<keyword evidence="10" id="KW-1185">Reference proteome</keyword>
<evidence type="ECO:0000256" key="5">
    <source>
        <dbReference type="ARBA" id="ARBA00022692"/>
    </source>
</evidence>
<evidence type="ECO:0000256" key="2">
    <source>
        <dbReference type="ARBA" id="ARBA00010735"/>
    </source>
</evidence>
<sequence>MPEWASSMMSVIVFAGASQLAAIQLMSENASIAVVILTGLIINARFFMYSASIGPYLKGASPLQKAGLAYLLTDGGYAVSVAHYLRSETGSVNKVWYYLGTNVVIWVGYIFSTIIGAYVGAVIPPEWRLDFAVPLTFTAVVMPAIVDRPMVLAALVSGGMAVAASSLPYNLGLMVGAVSGMVVGYLAERRLANA</sequence>
<dbReference type="InterPro" id="IPR011606">
    <property type="entry name" value="Brnchd-chn_aa_trnsp_permease"/>
</dbReference>
<keyword evidence="6 8" id="KW-1133">Transmembrane helix</keyword>
<evidence type="ECO:0000256" key="1">
    <source>
        <dbReference type="ARBA" id="ARBA00004651"/>
    </source>
</evidence>